<feature type="transmembrane region" description="Helical" evidence="2">
    <location>
        <begin position="59"/>
        <end position="80"/>
    </location>
</feature>
<dbReference type="KEGG" id="egl:EGR_02976"/>
<protein>
    <submittedName>
        <fullName evidence="3">Uncharacterized protein</fullName>
    </submittedName>
</protein>
<evidence type="ECO:0000313" key="4">
    <source>
        <dbReference type="Proteomes" id="UP000019149"/>
    </source>
</evidence>
<feature type="compositionally biased region" description="Polar residues" evidence="1">
    <location>
        <begin position="1"/>
        <end position="16"/>
    </location>
</feature>
<evidence type="ECO:0000256" key="2">
    <source>
        <dbReference type="SAM" id="Phobius"/>
    </source>
</evidence>
<dbReference type="OMA" id="TPFCATI"/>
<dbReference type="GeneID" id="36338691"/>
<dbReference type="OrthoDB" id="10345956at2759"/>
<reference evidence="3 4" key="1">
    <citation type="journal article" date="2013" name="Nat. Genet.">
        <title>The genome of the hydatid tapeworm Echinococcus granulosus.</title>
        <authorList>
            <person name="Zheng H."/>
            <person name="Zhang W."/>
            <person name="Zhang L."/>
            <person name="Zhang Z."/>
            <person name="Li J."/>
            <person name="Lu G."/>
            <person name="Zhu Y."/>
            <person name="Wang Y."/>
            <person name="Huang Y."/>
            <person name="Liu J."/>
            <person name="Kang H."/>
            <person name="Chen J."/>
            <person name="Wang L."/>
            <person name="Chen A."/>
            <person name="Yu S."/>
            <person name="Gao Z."/>
            <person name="Jin L."/>
            <person name="Gu W."/>
            <person name="Wang Z."/>
            <person name="Zhao L."/>
            <person name="Shi B."/>
            <person name="Wen H."/>
            <person name="Lin R."/>
            <person name="Jones M.K."/>
            <person name="Brejova B."/>
            <person name="Vinar T."/>
            <person name="Zhao G."/>
            <person name="McManus D.P."/>
            <person name="Chen Z."/>
            <person name="Zhou Y."/>
            <person name="Wang S."/>
        </authorList>
    </citation>
    <scope>NUCLEOTIDE SEQUENCE [LARGE SCALE GENOMIC DNA]</scope>
</reference>
<dbReference type="Proteomes" id="UP000019149">
    <property type="component" value="Unassembled WGS sequence"/>
</dbReference>
<gene>
    <name evidence="3" type="ORF">EGR_02976</name>
</gene>
<dbReference type="EMBL" id="APAU02000014">
    <property type="protein sequence ID" value="EUB62224.1"/>
    <property type="molecule type" value="Genomic_DNA"/>
</dbReference>
<feature type="compositionally biased region" description="Basic and acidic residues" evidence="1">
    <location>
        <begin position="17"/>
        <end position="32"/>
    </location>
</feature>
<feature type="region of interest" description="Disordered" evidence="1">
    <location>
        <begin position="1"/>
        <end position="46"/>
    </location>
</feature>
<keyword evidence="2" id="KW-1133">Transmembrane helix</keyword>
<comment type="caution">
    <text evidence="3">The sequence shown here is derived from an EMBL/GenBank/DDBJ whole genome shotgun (WGS) entry which is preliminary data.</text>
</comment>
<proteinExistence type="predicted"/>
<keyword evidence="4" id="KW-1185">Reference proteome</keyword>
<dbReference type="RefSeq" id="XP_024353420.1">
    <property type="nucleotide sequence ID" value="XM_024492225.1"/>
</dbReference>
<accession>W6V722</accession>
<name>W6V722_ECHGR</name>
<keyword evidence="2" id="KW-0812">Transmembrane</keyword>
<organism evidence="3 4">
    <name type="scientific">Echinococcus granulosus</name>
    <name type="common">Hydatid tapeworm</name>
    <dbReference type="NCBI Taxonomy" id="6210"/>
    <lineage>
        <taxon>Eukaryota</taxon>
        <taxon>Metazoa</taxon>
        <taxon>Spiralia</taxon>
        <taxon>Lophotrochozoa</taxon>
        <taxon>Platyhelminthes</taxon>
        <taxon>Cestoda</taxon>
        <taxon>Eucestoda</taxon>
        <taxon>Cyclophyllidea</taxon>
        <taxon>Taeniidae</taxon>
        <taxon>Echinococcus</taxon>
        <taxon>Echinococcus granulosus group</taxon>
    </lineage>
</organism>
<evidence type="ECO:0000256" key="1">
    <source>
        <dbReference type="SAM" id="MobiDB-lite"/>
    </source>
</evidence>
<keyword evidence="2" id="KW-0472">Membrane</keyword>
<sequence>MNFSDSILGHPSSSKATLDEAKEPEEGFKELEDTSDEEVYDKHSTPGRTQMTPFCATILFIYGLYIFFVAAFIVASAMFIKTEDTRPGAMLINDTNS</sequence>
<dbReference type="AlphaFoldDB" id="W6V722"/>
<evidence type="ECO:0000313" key="3">
    <source>
        <dbReference type="EMBL" id="EUB62224.1"/>
    </source>
</evidence>
<dbReference type="CTD" id="36338691"/>